<dbReference type="InterPro" id="IPR036291">
    <property type="entry name" value="NAD(P)-bd_dom_sf"/>
</dbReference>
<evidence type="ECO:0000256" key="1">
    <source>
        <dbReference type="ARBA" id="ARBA00004871"/>
    </source>
</evidence>
<reference evidence="5" key="1">
    <citation type="submission" date="2008-01" db="EMBL/GenBank/DDBJ databases">
        <title>Complete sequence of chromosome of Caulobacter sp. K31.</title>
        <authorList>
            <consortium name="US DOE Joint Genome Institute"/>
            <person name="Copeland A."/>
            <person name="Lucas S."/>
            <person name="Lapidus A."/>
            <person name="Barry K."/>
            <person name="Glavina del Rio T."/>
            <person name="Dalin E."/>
            <person name="Tice H."/>
            <person name="Pitluck S."/>
            <person name="Bruce D."/>
            <person name="Goodwin L."/>
            <person name="Thompson L.S."/>
            <person name="Brettin T."/>
            <person name="Detter J.C."/>
            <person name="Han C."/>
            <person name="Schmutz J."/>
            <person name="Larimer F."/>
            <person name="Land M."/>
            <person name="Hauser L."/>
            <person name="Kyrpides N."/>
            <person name="Kim E."/>
            <person name="Stephens C."/>
            <person name="Richardson P."/>
        </authorList>
    </citation>
    <scope>NUCLEOTIDE SEQUENCE [LARGE SCALE GENOMIC DNA]</scope>
    <source>
        <strain evidence="5">K31</strain>
    </source>
</reference>
<keyword evidence="3" id="KW-0028">Amino-acid biosynthesis</keyword>
<dbReference type="SUPFAM" id="SSF53223">
    <property type="entry name" value="Aminoacid dehydrogenase-like, N-terminal domain"/>
    <property type="match status" value="1"/>
</dbReference>
<proteinExistence type="predicted"/>
<dbReference type="Gene3D" id="3.40.50.720">
    <property type="entry name" value="NAD(P)-binding Rossmann-like Domain"/>
    <property type="match status" value="1"/>
</dbReference>
<evidence type="ECO:0000259" key="4">
    <source>
        <dbReference type="Pfam" id="PF08501"/>
    </source>
</evidence>
<dbReference type="GO" id="GO:0050661">
    <property type="term" value="F:NADP binding"/>
    <property type="evidence" value="ECO:0007669"/>
    <property type="project" value="TreeGrafter"/>
</dbReference>
<dbReference type="GO" id="GO:0009073">
    <property type="term" value="P:aromatic amino acid family biosynthetic process"/>
    <property type="evidence" value="ECO:0007669"/>
    <property type="project" value="UniProtKB-KW"/>
</dbReference>
<keyword evidence="2" id="KW-0560">Oxidoreductase</keyword>
<keyword evidence="3" id="KW-0057">Aromatic amino acid biosynthesis</keyword>
<dbReference type="InterPro" id="IPR013708">
    <property type="entry name" value="Shikimate_DH-bd_N"/>
</dbReference>
<dbReference type="Pfam" id="PF08501">
    <property type="entry name" value="Shikimate_dh_N"/>
    <property type="match status" value="1"/>
</dbReference>
<dbReference type="Gene3D" id="3.40.50.10860">
    <property type="entry name" value="Leucine Dehydrogenase, chain A, domain 1"/>
    <property type="match status" value="1"/>
</dbReference>
<dbReference type="SUPFAM" id="SSF51735">
    <property type="entry name" value="NAD(P)-binding Rossmann-fold domains"/>
    <property type="match status" value="1"/>
</dbReference>
<dbReference type="GO" id="GO:0004764">
    <property type="term" value="F:shikimate 3-dehydrogenase (NADP+) activity"/>
    <property type="evidence" value="ECO:0007669"/>
    <property type="project" value="InterPro"/>
</dbReference>
<name>B0T7H0_CAUSK</name>
<feature type="domain" description="Shikimate dehydrogenase substrate binding N-terminal" evidence="4">
    <location>
        <begin position="19"/>
        <end position="102"/>
    </location>
</feature>
<dbReference type="EMBL" id="CP000927">
    <property type="protein sequence ID" value="ABZ69708.1"/>
    <property type="molecule type" value="Genomic_DNA"/>
</dbReference>
<evidence type="ECO:0000256" key="3">
    <source>
        <dbReference type="ARBA" id="ARBA00023141"/>
    </source>
</evidence>
<dbReference type="GO" id="GO:0019632">
    <property type="term" value="P:shikimate metabolic process"/>
    <property type="evidence" value="ECO:0007669"/>
    <property type="project" value="TreeGrafter"/>
</dbReference>
<accession>B0T7H0</accession>
<evidence type="ECO:0000313" key="5">
    <source>
        <dbReference type="EMBL" id="ABZ69708.1"/>
    </source>
</evidence>
<dbReference type="eggNOG" id="COG0169">
    <property type="taxonomic scope" value="Bacteria"/>
</dbReference>
<dbReference type="PANTHER" id="PTHR21089:SF1">
    <property type="entry name" value="BIFUNCTIONAL 3-DEHYDROQUINATE DEHYDRATASE_SHIKIMATE DEHYDROGENASE, CHLOROPLASTIC"/>
    <property type="match status" value="1"/>
</dbReference>
<dbReference type="HOGENOM" id="CLU_044063_4_0_5"/>
<dbReference type="PANTHER" id="PTHR21089">
    <property type="entry name" value="SHIKIMATE DEHYDROGENASE"/>
    <property type="match status" value="1"/>
</dbReference>
<dbReference type="GO" id="GO:0005829">
    <property type="term" value="C:cytosol"/>
    <property type="evidence" value="ECO:0007669"/>
    <property type="project" value="TreeGrafter"/>
</dbReference>
<dbReference type="InterPro" id="IPR046346">
    <property type="entry name" value="Aminoacid_DH-like_N_sf"/>
</dbReference>
<dbReference type="AlphaFoldDB" id="B0T7H0"/>
<dbReference type="GO" id="GO:0009423">
    <property type="term" value="P:chorismate biosynthetic process"/>
    <property type="evidence" value="ECO:0007669"/>
    <property type="project" value="TreeGrafter"/>
</dbReference>
<gene>
    <name evidence="5" type="ordered locus">Caul_0575</name>
</gene>
<comment type="pathway">
    <text evidence="1">Metabolic intermediate biosynthesis; chorismate biosynthesis; chorismate from D-erythrose 4-phosphate and phosphoenolpyruvate: step 4/7.</text>
</comment>
<dbReference type="STRING" id="366602.Caul_0575"/>
<dbReference type="KEGG" id="cak:Caul_0575"/>
<protein>
    <submittedName>
        <fullName evidence="5">Shikimate dehydrogenase substrate binding domain protein</fullName>
    </submittedName>
</protein>
<dbReference type="InterPro" id="IPR022893">
    <property type="entry name" value="Shikimate_DH_fam"/>
</dbReference>
<evidence type="ECO:0000256" key="2">
    <source>
        <dbReference type="ARBA" id="ARBA00023002"/>
    </source>
</evidence>
<organism evidence="5">
    <name type="scientific">Caulobacter sp. (strain K31)</name>
    <dbReference type="NCBI Taxonomy" id="366602"/>
    <lineage>
        <taxon>Bacteria</taxon>
        <taxon>Pseudomonadati</taxon>
        <taxon>Pseudomonadota</taxon>
        <taxon>Alphaproteobacteria</taxon>
        <taxon>Caulobacterales</taxon>
        <taxon>Caulobacteraceae</taxon>
        <taxon>Caulobacter</taxon>
    </lineage>
</organism>
<sequence>MTSSSTTPQITGATKVCAILADPIHQVRTPQAFNALMRQWNQDAVLVPLHVVPAKLETAIRGLRQTENLAGFAVTVPHKAAVLRWLDEASAHAHAVGAVNVVRREADGRLVGDVLDGVGFVAGLRQSGIDLRGMNVFMAGAGGAANAIAFSLAAAGIASLGIWNRTGSKSEDLRERLLRLYPELPIAITNNDPTGADLVINATSLGLREGDPAPLDLERLQAHQVVAEVIMKPAMTSLLLAAEARGCQICLGAPMLDCQLTLMAEFMGFRP</sequence>